<accession>A0A7C8FX31</accession>
<evidence type="ECO:0000313" key="2">
    <source>
        <dbReference type="EMBL" id="KAB1631981.1"/>
    </source>
</evidence>
<dbReference type="Proteomes" id="UP000481339">
    <property type="component" value="Unassembled WGS sequence"/>
</dbReference>
<keyword evidence="3" id="KW-1185">Reference proteome</keyword>
<feature type="transmembrane region" description="Helical" evidence="1">
    <location>
        <begin position="69"/>
        <end position="91"/>
    </location>
</feature>
<protein>
    <submittedName>
        <fullName evidence="2">DUF485 domain-containing protein</fullName>
    </submittedName>
</protein>
<dbReference type="Pfam" id="PF04341">
    <property type="entry name" value="DUF485"/>
    <property type="match status" value="1"/>
</dbReference>
<dbReference type="PANTHER" id="PTHR38441">
    <property type="entry name" value="INTEGRAL MEMBRANE PROTEIN-RELATED"/>
    <property type="match status" value="1"/>
</dbReference>
<comment type="caution">
    <text evidence="2">The sequence shown here is derived from an EMBL/GenBank/DDBJ whole genome shotgun (WGS) entry which is preliminary data.</text>
</comment>
<evidence type="ECO:0000256" key="1">
    <source>
        <dbReference type="SAM" id="Phobius"/>
    </source>
</evidence>
<name>A0A7C8FX31_9MICO</name>
<reference evidence="2 3" key="1">
    <citation type="submission" date="2019-09" db="EMBL/GenBank/DDBJ databases">
        <title>Phylogeny of genus Pseudoclavibacter and closely related genus.</title>
        <authorList>
            <person name="Li Y."/>
        </authorList>
    </citation>
    <scope>NUCLEOTIDE SEQUENCE [LARGE SCALE GENOMIC DNA]</scope>
    <source>
        <strain evidence="2 3">JCM 16921</strain>
    </source>
</reference>
<dbReference type="EMBL" id="WBKA01000004">
    <property type="protein sequence ID" value="KAB1631981.1"/>
    <property type="molecule type" value="Genomic_DNA"/>
</dbReference>
<keyword evidence="1" id="KW-0812">Transmembrane</keyword>
<feature type="transmembrane region" description="Helical" evidence="1">
    <location>
        <begin position="35"/>
        <end position="57"/>
    </location>
</feature>
<dbReference type="InterPro" id="IPR007436">
    <property type="entry name" value="DUF485"/>
</dbReference>
<dbReference type="PANTHER" id="PTHR38441:SF1">
    <property type="entry name" value="MEMBRANE PROTEIN"/>
    <property type="match status" value="1"/>
</dbReference>
<organism evidence="2 3">
    <name type="scientific">Pseudoclavibacter caeni</name>
    <dbReference type="NCBI Taxonomy" id="908846"/>
    <lineage>
        <taxon>Bacteria</taxon>
        <taxon>Bacillati</taxon>
        <taxon>Actinomycetota</taxon>
        <taxon>Actinomycetes</taxon>
        <taxon>Micrococcales</taxon>
        <taxon>Microbacteriaceae</taxon>
        <taxon>Pseudoclavibacter</taxon>
    </lineage>
</organism>
<proteinExistence type="predicted"/>
<gene>
    <name evidence="2" type="ORF">F8O02_06605</name>
</gene>
<sequence>MAKQSFVDARAGRVDYIAVQASPEFQRLKHAHRRFVLPVLAVALVWYFGFVIVAITQPQLMARPVAGRVNLGIVLGLAQFVTTFAITMWYVSYANRVLDPQAASLREELDQAETEARAAAAGARGE</sequence>
<dbReference type="OrthoDB" id="3543412at2"/>
<evidence type="ECO:0000313" key="3">
    <source>
        <dbReference type="Proteomes" id="UP000481339"/>
    </source>
</evidence>
<dbReference type="AlphaFoldDB" id="A0A7C8FX31"/>
<keyword evidence="1" id="KW-1133">Transmembrane helix</keyword>
<keyword evidence="1" id="KW-0472">Membrane</keyword>
<dbReference type="RefSeq" id="WP_158036450.1">
    <property type="nucleotide sequence ID" value="NZ_BAAAZV010000020.1"/>
</dbReference>